<dbReference type="SUPFAM" id="SSF88659">
    <property type="entry name" value="Sigma3 and sigma4 domains of RNA polymerase sigma factors"/>
    <property type="match status" value="1"/>
</dbReference>
<evidence type="ECO:0000259" key="7">
    <source>
        <dbReference type="Pfam" id="PF08281"/>
    </source>
</evidence>
<evidence type="ECO:0000313" key="8">
    <source>
        <dbReference type="EMBL" id="SNT62874.1"/>
    </source>
</evidence>
<dbReference type="PANTHER" id="PTHR43133">
    <property type="entry name" value="RNA POLYMERASE ECF-TYPE SIGMA FACTO"/>
    <property type="match status" value="1"/>
</dbReference>
<keyword evidence="5" id="KW-0804">Transcription</keyword>
<dbReference type="Gene3D" id="1.10.1740.10">
    <property type="match status" value="1"/>
</dbReference>
<proteinExistence type="inferred from homology"/>
<feature type="domain" description="RNA polymerase sigma-70 region 2" evidence="6">
    <location>
        <begin position="11"/>
        <end position="75"/>
    </location>
</feature>
<gene>
    <name evidence="8" type="ORF">SAMN05421812_114208</name>
</gene>
<dbReference type="InterPro" id="IPR039425">
    <property type="entry name" value="RNA_pol_sigma-70-like"/>
</dbReference>
<organism evidence="8 9">
    <name type="scientific">Asanoa hainanensis</name>
    <dbReference type="NCBI Taxonomy" id="560556"/>
    <lineage>
        <taxon>Bacteria</taxon>
        <taxon>Bacillati</taxon>
        <taxon>Actinomycetota</taxon>
        <taxon>Actinomycetes</taxon>
        <taxon>Micromonosporales</taxon>
        <taxon>Micromonosporaceae</taxon>
        <taxon>Asanoa</taxon>
    </lineage>
</organism>
<dbReference type="NCBIfam" id="TIGR02937">
    <property type="entry name" value="sigma70-ECF"/>
    <property type="match status" value="1"/>
</dbReference>
<evidence type="ECO:0000256" key="4">
    <source>
        <dbReference type="ARBA" id="ARBA00023125"/>
    </source>
</evidence>
<dbReference type="InterPro" id="IPR036388">
    <property type="entry name" value="WH-like_DNA-bd_sf"/>
</dbReference>
<protein>
    <submittedName>
        <fullName evidence="8">RNA polymerase sigma-70 factor, ECF subfamily</fullName>
    </submittedName>
</protein>
<dbReference type="GO" id="GO:0006352">
    <property type="term" value="P:DNA-templated transcription initiation"/>
    <property type="evidence" value="ECO:0007669"/>
    <property type="project" value="InterPro"/>
</dbReference>
<evidence type="ECO:0000256" key="3">
    <source>
        <dbReference type="ARBA" id="ARBA00023082"/>
    </source>
</evidence>
<keyword evidence="3" id="KW-0731">Sigma factor</keyword>
<dbReference type="SUPFAM" id="SSF88946">
    <property type="entry name" value="Sigma2 domain of RNA polymerase sigma factors"/>
    <property type="match status" value="1"/>
</dbReference>
<dbReference type="InterPro" id="IPR013324">
    <property type="entry name" value="RNA_pol_sigma_r3/r4-like"/>
</dbReference>
<dbReference type="InterPro" id="IPR013249">
    <property type="entry name" value="RNA_pol_sigma70_r4_t2"/>
</dbReference>
<dbReference type="PANTHER" id="PTHR43133:SF50">
    <property type="entry name" value="ECF RNA POLYMERASE SIGMA FACTOR SIGM"/>
    <property type="match status" value="1"/>
</dbReference>
<dbReference type="InterPro" id="IPR014284">
    <property type="entry name" value="RNA_pol_sigma-70_dom"/>
</dbReference>
<dbReference type="InterPro" id="IPR007627">
    <property type="entry name" value="RNA_pol_sigma70_r2"/>
</dbReference>
<evidence type="ECO:0000256" key="1">
    <source>
        <dbReference type="ARBA" id="ARBA00010641"/>
    </source>
</evidence>
<dbReference type="Pfam" id="PF08281">
    <property type="entry name" value="Sigma70_r4_2"/>
    <property type="match status" value="1"/>
</dbReference>
<comment type="similarity">
    <text evidence="1">Belongs to the sigma-70 factor family. ECF subfamily.</text>
</comment>
<dbReference type="EMBL" id="FZPH01000014">
    <property type="protein sequence ID" value="SNT62874.1"/>
    <property type="molecule type" value="Genomic_DNA"/>
</dbReference>
<dbReference type="OrthoDB" id="3777963at2"/>
<keyword evidence="4" id="KW-0238">DNA-binding</keyword>
<dbReference type="AlphaFoldDB" id="A0A239P842"/>
<name>A0A239P842_9ACTN</name>
<keyword evidence="2" id="KW-0805">Transcription regulation</keyword>
<dbReference type="GO" id="GO:0003677">
    <property type="term" value="F:DNA binding"/>
    <property type="evidence" value="ECO:0007669"/>
    <property type="project" value="UniProtKB-KW"/>
</dbReference>
<evidence type="ECO:0000259" key="6">
    <source>
        <dbReference type="Pfam" id="PF04542"/>
    </source>
</evidence>
<dbReference type="GO" id="GO:0016987">
    <property type="term" value="F:sigma factor activity"/>
    <property type="evidence" value="ECO:0007669"/>
    <property type="project" value="UniProtKB-KW"/>
</dbReference>
<reference evidence="8 9" key="1">
    <citation type="submission" date="2017-06" db="EMBL/GenBank/DDBJ databases">
        <authorList>
            <person name="Kim H.J."/>
            <person name="Triplett B.A."/>
        </authorList>
    </citation>
    <scope>NUCLEOTIDE SEQUENCE [LARGE SCALE GENOMIC DNA]</scope>
    <source>
        <strain evidence="8 9">CGMCC 4.5593</strain>
    </source>
</reference>
<evidence type="ECO:0000313" key="9">
    <source>
        <dbReference type="Proteomes" id="UP000198362"/>
    </source>
</evidence>
<sequence length="165" mass="18191">MDGETDLRAIYAASAGRLVAVLYGLTGDFAEAEDVVHEAFARALSRPARLREVASPEAWLRTVAMNIARTRFRRRLLLDRIVHSGRLRRPESTPPISPDRVALAAALQELPRPVRECLVLHYIADLAIAEVALAQGCSVDAVKSRLMRGRRALAARLGDKEESRA</sequence>
<keyword evidence="9" id="KW-1185">Reference proteome</keyword>
<evidence type="ECO:0000256" key="2">
    <source>
        <dbReference type="ARBA" id="ARBA00023015"/>
    </source>
</evidence>
<dbReference type="Proteomes" id="UP000198362">
    <property type="component" value="Unassembled WGS sequence"/>
</dbReference>
<dbReference type="Pfam" id="PF04542">
    <property type="entry name" value="Sigma70_r2"/>
    <property type="match status" value="1"/>
</dbReference>
<feature type="domain" description="RNA polymerase sigma factor 70 region 4 type 2" evidence="7">
    <location>
        <begin position="101"/>
        <end position="153"/>
    </location>
</feature>
<dbReference type="Gene3D" id="1.10.10.10">
    <property type="entry name" value="Winged helix-like DNA-binding domain superfamily/Winged helix DNA-binding domain"/>
    <property type="match status" value="1"/>
</dbReference>
<evidence type="ECO:0000256" key="5">
    <source>
        <dbReference type="ARBA" id="ARBA00023163"/>
    </source>
</evidence>
<accession>A0A239P842</accession>
<dbReference type="InterPro" id="IPR013325">
    <property type="entry name" value="RNA_pol_sigma_r2"/>
</dbReference>